<comment type="caution">
    <text evidence="2">The sequence shown here is derived from an EMBL/GenBank/DDBJ whole genome shotgun (WGS) entry which is preliminary data.</text>
</comment>
<evidence type="ECO:0000313" key="2">
    <source>
        <dbReference type="EMBL" id="MFD1739679.1"/>
    </source>
</evidence>
<dbReference type="Proteomes" id="UP001597214">
    <property type="component" value="Unassembled WGS sequence"/>
</dbReference>
<evidence type="ECO:0000256" key="1">
    <source>
        <dbReference type="SAM" id="MobiDB-lite"/>
    </source>
</evidence>
<proteinExistence type="predicted"/>
<name>A0ABW4LXT8_9BACI</name>
<accession>A0ABW4LXT8</accession>
<dbReference type="RefSeq" id="WP_377930917.1">
    <property type="nucleotide sequence ID" value="NZ_JBHUEM010000055.1"/>
</dbReference>
<gene>
    <name evidence="2" type="ORF">ACFSCX_24655</name>
</gene>
<dbReference type="EMBL" id="JBHUEM010000055">
    <property type="protein sequence ID" value="MFD1739679.1"/>
    <property type="molecule type" value="Genomic_DNA"/>
</dbReference>
<sequence length="185" mass="21553">MNQHPYYNTNPHGFPLQQPAAPAAPVYPDLQLSTNYPYSALPYQEPLNPSPGYPSNPGSYPFPQFPYQPNVEPSLAPGHVKDFCKKHKDFYVLLEMNDGQQYDGIVDKVDDENVYMLIPDGDHHQDREFSFGGYDDDYGYGGYGSGYGQGYGGYGRRYPRRFRRFRRYRFPLRRLIRAILYPYFY</sequence>
<organism evidence="2 3">
    <name type="scientific">Bacillus salitolerans</name>
    <dbReference type="NCBI Taxonomy" id="1437434"/>
    <lineage>
        <taxon>Bacteria</taxon>
        <taxon>Bacillati</taxon>
        <taxon>Bacillota</taxon>
        <taxon>Bacilli</taxon>
        <taxon>Bacillales</taxon>
        <taxon>Bacillaceae</taxon>
        <taxon>Bacillus</taxon>
    </lineage>
</organism>
<feature type="region of interest" description="Disordered" evidence="1">
    <location>
        <begin position="1"/>
        <end position="20"/>
    </location>
</feature>
<protein>
    <recommendedName>
        <fullName evidence="4">Spore coat protein</fullName>
    </recommendedName>
</protein>
<evidence type="ECO:0000313" key="3">
    <source>
        <dbReference type="Proteomes" id="UP001597214"/>
    </source>
</evidence>
<feature type="compositionally biased region" description="Polar residues" evidence="1">
    <location>
        <begin position="1"/>
        <end position="11"/>
    </location>
</feature>
<evidence type="ECO:0008006" key="4">
    <source>
        <dbReference type="Google" id="ProtNLM"/>
    </source>
</evidence>
<reference evidence="3" key="1">
    <citation type="journal article" date="2019" name="Int. J. Syst. Evol. Microbiol.">
        <title>The Global Catalogue of Microorganisms (GCM) 10K type strain sequencing project: providing services to taxonomists for standard genome sequencing and annotation.</title>
        <authorList>
            <consortium name="The Broad Institute Genomics Platform"/>
            <consortium name="The Broad Institute Genome Sequencing Center for Infectious Disease"/>
            <person name="Wu L."/>
            <person name="Ma J."/>
        </authorList>
    </citation>
    <scope>NUCLEOTIDE SEQUENCE [LARGE SCALE GENOMIC DNA]</scope>
    <source>
        <strain evidence="3">CCUG 49339</strain>
    </source>
</reference>
<keyword evidence="3" id="KW-1185">Reference proteome</keyword>